<evidence type="ECO:0000313" key="2">
    <source>
        <dbReference type="Proteomes" id="UP000823749"/>
    </source>
</evidence>
<accession>A0AAV6LK08</accession>
<gene>
    <name evidence="1" type="ORF">RHGRI_001267</name>
</gene>
<name>A0AAV6LK08_9ERIC</name>
<reference evidence="1" key="1">
    <citation type="submission" date="2020-08" db="EMBL/GenBank/DDBJ databases">
        <title>Plant Genome Project.</title>
        <authorList>
            <person name="Zhang R.-G."/>
        </authorList>
    </citation>
    <scope>NUCLEOTIDE SEQUENCE</scope>
    <source>
        <strain evidence="1">WSP0</strain>
        <tissue evidence="1">Leaf</tissue>
    </source>
</reference>
<evidence type="ECO:0000313" key="1">
    <source>
        <dbReference type="EMBL" id="KAG5565311.1"/>
    </source>
</evidence>
<proteinExistence type="predicted"/>
<comment type="caution">
    <text evidence="1">The sequence shown here is derived from an EMBL/GenBank/DDBJ whole genome shotgun (WGS) entry which is preliminary data.</text>
</comment>
<dbReference type="AlphaFoldDB" id="A0AAV6LK08"/>
<keyword evidence="2" id="KW-1185">Reference proteome</keyword>
<dbReference type="Proteomes" id="UP000823749">
    <property type="component" value="Chromosome 1"/>
</dbReference>
<sequence length="157" mass="16230">MPPSFGGGGLRLPLPPPPLLASPPLSSSPLPRLAVSRRLASRALSLGRSFHWSGVVPPCDGYVWRPMVSPQPNGPHGDSRSVLLRVDALVIRSGGWGGGCNKVVKVWWVVEVRPAVVDGCVSGASWGVFGSGSSGAIVGGVPVAAQVQFVSLCLSLF</sequence>
<protein>
    <submittedName>
        <fullName evidence="1">Uncharacterized protein</fullName>
    </submittedName>
</protein>
<dbReference type="EMBL" id="JACTNZ010000001">
    <property type="protein sequence ID" value="KAG5565311.1"/>
    <property type="molecule type" value="Genomic_DNA"/>
</dbReference>
<organism evidence="1 2">
    <name type="scientific">Rhododendron griersonianum</name>
    <dbReference type="NCBI Taxonomy" id="479676"/>
    <lineage>
        <taxon>Eukaryota</taxon>
        <taxon>Viridiplantae</taxon>
        <taxon>Streptophyta</taxon>
        <taxon>Embryophyta</taxon>
        <taxon>Tracheophyta</taxon>
        <taxon>Spermatophyta</taxon>
        <taxon>Magnoliopsida</taxon>
        <taxon>eudicotyledons</taxon>
        <taxon>Gunneridae</taxon>
        <taxon>Pentapetalae</taxon>
        <taxon>asterids</taxon>
        <taxon>Ericales</taxon>
        <taxon>Ericaceae</taxon>
        <taxon>Ericoideae</taxon>
        <taxon>Rhodoreae</taxon>
        <taxon>Rhododendron</taxon>
    </lineage>
</organism>